<comment type="caution">
    <text evidence="1">The sequence shown here is derived from an EMBL/GenBank/DDBJ whole genome shotgun (WGS) entry which is preliminary data.</text>
</comment>
<dbReference type="Proteomes" id="UP001056120">
    <property type="component" value="Linkage Group LG04"/>
</dbReference>
<sequence length="108" mass="11802">MSHLLLPFFFIIVISAESISATRFGRWTLNPPPSSAVMMALESTAPIPMIARSVKSPVGGAAAKIRRSCYVFAPTVRLAGATAKISEMVKQCNRWFGGEEKKMSKALW</sequence>
<reference evidence="1 2" key="2">
    <citation type="journal article" date="2022" name="Mol. Ecol. Resour.">
        <title>The genomes of chicory, endive, great burdock and yacon provide insights into Asteraceae paleo-polyploidization history and plant inulin production.</title>
        <authorList>
            <person name="Fan W."/>
            <person name="Wang S."/>
            <person name="Wang H."/>
            <person name="Wang A."/>
            <person name="Jiang F."/>
            <person name="Liu H."/>
            <person name="Zhao H."/>
            <person name="Xu D."/>
            <person name="Zhang Y."/>
        </authorList>
    </citation>
    <scope>NUCLEOTIDE SEQUENCE [LARGE SCALE GENOMIC DNA]</scope>
    <source>
        <strain evidence="2">cv. Yunnan</strain>
        <tissue evidence="1">Leaves</tissue>
    </source>
</reference>
<dbReference type="EMBL" id="CM042021">
    <property type="protein sequence ID" value="KAI3818867.1"/>
    <property type="molecule type" value="Genomic_DNA"/>
</dbReference>
<evidence type="ECO:0000313" key="1">
    <source>
        <dbReference type="EMBL" id="KAI3818867.1"/>
    </source>
</evidence>
<proteinExistence type="predicted"/>
<keyword evidence="2" id="KW-1185">Reference proteome</keyword>
<accession>A0ACB9JFE8</accession>
<organism evidence="1 2">
    <name type="scientific">Smallanthus sonchifolius</name>
    <dbReference type="NCBI Taxonomy" id="185202"/>
    <lineage>
        <taxon>Eukaryota</taxon>
        <taxon>Viridiplantae</taxon>
        <taxon>Streptophyta</taxon>
        <taxon>Embryophyta</taxon>
        <taxon>Tracheophyta</taxon>
        <taxon>Spermatophyta</taxon>
        <taxon>Magnoliopsida</taxon>
        <taxon>eudicotyledons</taxon>
        <taxon>Gunneridae</taxon>
        <taxon>Pentapetalae</taxon>
        <taxon>asterids</taxon>
        <taxon>campanulids</taxon>
        <taxon>Asterales</taxon>
        <taxon>Asteraceae</taxon>
        <taxon>Asteroideae</taxon>
        <taxon>Heliantheae alliance</taxon>
        <taxon>Millerieae</taxon>
        <taxon>Smallanthus</taxon>
    </lineage>
</organism>
<gene>
    <name evidence="1" type="ORF">L1987_12688</name>
</gene>
<name>A0ACB9JFE8_9ASTR</name>
<protein>
    <submittedName>
        <fullName evidence="1">Uncharacterized protein</fullName>
    </submittedName>
</protein>
<reference evidence="2" key="1">
    <citation type="journal article" date="2022" name="Mol. Ecol. Resour.">
        <title>The genomes of chicory, endive, great burdock and yacon provide insights into Asteraceae palaeo-polyploidization history and plant inulin production.</title>
        <authorList>
            <person name="Fan W."/>
            <person name="Wang S."/>
            <person name="Wang H."/>
            <person name="Wang A."/>
            <person name="Jiang F."/>
            <person name="Liu H."/>
            <person name="Zhao H."/>
            <person name="Xu D."/>
            <person name="Zhang Y."/>
        </authorList>
    </citation>
    <scope>NUCLEOTIDE SEQUENCE [LARGE SCALE GENOMIC DNA]</scope>
    <source>
        <strain evidence="2">cv. Yunnan</strain>
    </source>
</reference>
<evidence type="ECO:0000313" key="2">
    <source>
        <dbReference type="Proteomes" id="UP001056120"/>
    </source>
</evidence>